<name>A0A1D7W6E6_BREAU</name>
<dbReference type="InterPro" id="IPR029058">
    <property type="entry name" value="AB_hydrolase_fold"/>
</dbReference>
<dbReference type="InterPro" id="IPR050266">
    <property type="entry name" value="AB_hydrolase_sf"/>
</dbReference>
<accession>A0A1D7W6E6</accession>
<organism evidence="1 2">
    <name type="scientific">Brevibacterium aurantiacum</name>
    <dbReference type="NCBI Taxonomy" id="273384"/>
    <lineage>
        <taxon>Bacteria</taxon>
        <taxon>Bacillati</taxon>
        <taxon>Actinomycetota</taxon>
        <taxon>Actinomycetes</taxon>
        <taxon>Micrococcales</taxon>
        <taxon>Brevibacteriaceae</taxon>
        <taxon>Brevibacterium</taxon>
    </lineage>
</organism>
<dbReference type="AlphaFoldDB" id="A0A1D7W6E6"/>
<dbReference type="PATRIC" id="fig|1703.10.peg.3018"/>
<dbReference type="GO" id="GO:0016020">
    <property type="term" value="C:membrane"/>
    <property type="evidence" value="ECO:0007669"/>
    <property type="project" value="TreeGrafter"/>
</dbReference>
<dbReference type="OrthoDB" id="27092at2"/>
<dbReference type="PANTHER" id="PTHR43798">
    <property type="entry name" value="MONOACYLGLYCEROL LIPASE"/>
    <property type="match status" value="1"/>
</dbReference>
<evidence type="ECO:0000313" key="1">
    <source>
        <dbReference type="EMBL" id="AOP54623.1"/>
    </source>
</evidence>
<sequence length="356" mass="39213">MQTSSVVKRRIGYGAAAVAGVFAVAGATVGMWAIRNLKAHVLAQRRTRAAGFRENSVDVNGTRLNYASGPKSSGPPLLLIHGQGVDWRSYAPVLPALVHDFSVFAVDVHGHGDSARAPEKYSAAAIGHDLATFIESVIGQPVVVSGHSSGGQLAAWLAGHRPDLISAVVLEDPPLFTTLLPRAKQTWNWVDLATTCHDFLESEETDWAAYSFAHQRLWTFFGEGRKRIIRSGLRQHAKHPNRPITMFFMPSGWNDMQRSLLTYDPRFGDAFFTGSWDEGFDHEDTLRSITAPTTLIHADWEYGSDGILQGAIDDVDAQQITSLNENIELIRVESGHNVHGEIPDRFIEILRAQRSP</sequence>
<dbReference type="InterPro" id="IPR000073">
    <property type="entry name" value="AB_hydrolase_1"/>
</dbReference>
<dbReference type="KEGG" id="blin:BLSMQ_2917"/>
<dbReference type="SUPFAM" id="SSF53474">
    <property type="entry name" value="alpha/beta-Hydrolases"/>
    <property type="match status" value="1"/>
</dbReference>
<gene>
    <name evidence="1" type="ORF">BLSMQ_2917</name>
</gene>
<dbReference type="Proteomes" id="UP000094793">
    <property type="component" value="Chromosome"/>
</dbReference>
<reference evidence="2" key="1">
    <citation type="submission" date="2016-09" db="EMBL/GenBank/DDBJ databases">
        <title>Complete Genome Sequence of Brevibacterium linens SMQ-1335.</title>
        <authorList>
            <person name="de Melo A.G."/>
            <person name="Labrie S.J."/>
            <person name="Dumaresq J."/>
            <person name="Roberts R.J."/>
            <person name="Tremblay D.M."/>
            <person name="Moineau S."/>
        </authorList>
    </citation>
    <scope>NUCLEOTIDE SEQUENCE [LARGE SCALE GENOMIC DNA]</scope>
    <source>
        <strain evidence="2">SMQ-1335</strain>
    </source>
</reference>
<dbReference type="PANTHER" id="PTHR43798:SF33">
    <property type="entry name" value="HYDROLASE, PUTATIVE (AFU_ORTHOLOGUE AFUA_2G14860)-RELATED"/>
    <property type="match status" value="1"/>
</dbReference>
<dbReference type="RefSeq" id="WP_069600658.1">
    <property type="nucleotide sequence ID" value="NZ_CP017150.1"/>
</dbReference>
<dbReference type="GO" id="GO:0016787">
    <property type="term" value="F:hydrolase activity"/>
    <property type="evidence" value="ECO:0007669"/>
    <property type="project" value="UniProtKB-KW"/>
</dbReference>
<dbReference type="Pfam" id="PF00561">
    <property type="entry name" value="Abhydrolase_1"/>
    <property type="match status" value="1"/>
</dbReference>
<dbReference type="EMBL" id="CP017150">
    <property type="protein sequence ID" value="AOP54623.1"/>
    <property type="molecule type" value="Genomic_DNA"/>
</dbReference>
<protein>
    <submittedName>
        <fullName evidence="1">Hydrolase, alpha/beta fold family</fullName>
    </submittedName>
</protein>
<keyword evidence="1" id="KW-0378">Hydrolase</keyword>
<proteinExistence type="predicted"/>
<dbReference type="Gene3D" id="3.40.50.1820">
    <property type="entry name" value="alpha/beta hydrolase"/>
    <property type="match status" value="1"/>
</dbReference>
<evidence type="ECO:0000313" key="2">
    <source>
        <dbReference type="Proteomes" id="UP000094793"/>
    </source>
</evidence>